<dbReference type="GO" id="GO:0005634">
    <property type="term" value="C:nucleus"/>
    <property type="evidence" value="ECO:0007669"/>
    <property type="project" value="TreeGrafter"/>
</dbReference>
<dbReference type="PRINTS" id="PR00380">
    <property type="entry name" value="KINESINHEAVY"/>
</dbReference>
<dbReference type="GO" id="GO:0005874">
    <property type="term" value="C:microtubule"/>
    <property type="evidence" value="ECO:0007669"/>
    <property type="project" value="TreeGrafter"/>
</dbReference>
<reference evidence="6" key="1">
    <citation type="submission" date="2020-11" db="EMBL/GenBank/DDBJ databases">
        <authorList>
            <person name="Tran Van P."/>
        </authorList>
    </citation>
    <scope>NUCLEOTIDE SEQUENCE</scope>
</reference>
<feature type="binding site" evidence="5">
    <location>
        <begin position="114"/>
        <end position="121"/>
    </location>
    <ligand>
        <name>ATP</name>
        <dbReference type="ChEBI" id="CHEBI:30616"/>
    </ligand>
</feature>
<evidence type="ECO:0000256" key="5">
    <source>
        <dbReference type="PROSITE-ProRule" id="PRU00283"/>
    </source>
</evidence>
<protein>
    <submittedName>
        <fullName evidence="6">Uncharacterized protein</fullName>
    </submittedName>
</protein>
<dbReference type="GO" id="GO:0007018">
    <property type="term" value="P:microtubule-based movement"/>
    <property type="evidence" value="ECO:0007669"/>
    <property type="project" value="InterPro"/>
</dbReference>
<gene>
    <name evidence="6" type="ORF">CTOB1V02_LOCUS4594</name>
</gene>
<keyword evidence="5" id="KW-0505">Motor protein</keyword>
<dbReference type="GO" id="GO:0005524">
    <property type="term" value="F:ATP binding"/>
    <property type="evidence" value="ECO:0007669"/>
    <property type="project" value="UniProtKB-UniRule"/>
</dbReference>
<dbReference type="SUPFAM" id="SSF52540">
    <property type="entry name" value="P-loop containing nucleoside triphosphate hydrolases"/>
    <property type="match status" value="1"/>
</dbReference>
<dbReference type="OrthoDB" id="2403182at2759"/>
<evidence type="ECO:0000256" key="4">
    <source>
        <dbReference type="ARBA" id="ARBA00023212"/>
    </source>
</evidence>
<dbReference type="PROSITE" id="PS50067">
    <property type="entry name" value="KINESIN_MOTOR_2"/>
    <property type="match status" value="1"/>
</dbReference>
<dbReference type="Pfam" id="PF00225">
    <property type="entry name" value="Kinesin"/>
    <property type="match status" value="1"/>
</dbReference>
<dbReference type="Gene3D" id="3.40.850.10">
    <property type="entry name" value="Kinesin motor domain"/>
    <property type="match status" value="1"/>
</dbReference>
<keyword evidence="4" id="KW-0963">Cytoplasm</keyword>
<dbReference type="EMBL" id="OB660892">
    <property type="protein sequence ID" value="CAD7226678.1"/>
    <property type="molecule type" value="Genomic_DNA"/>
</dbReference>
<dbReference type="GO" id="GO:0003777">
    <property type="term" value="F:microtubule motor activity"/>
    <property type="evidence" value="ECO:0007669"/>
    <property type="project" value="InterPro"/>
</dbReference>
<keyword evidence="3 5" id="KW-0067">ATP-binding</keyword>
<evidence type="ECO:0000313" key="6">
    <source>
        <dbReference type="EMBL" id="CAD7226678.1"/>
    </source>
</evidence>
<proteinExistence type="inferred from homology"/>
<evidence type="ECO:0000256" key="3">
    <source>
        <dbReference type="ARBA" id="ARBA00022840"/>
    </source>
</evidence>
<accession>A0A7R8WD97</accession>
<dbReference type="PANTHER" id="PTHR24115">
    <property type="entry name" value="KINESIN-RELATED"/>
    <property type="match status" value="1"/>
</dbReference>
<dbReference type="InterPro" id="IPR027640">
    <property type="entry name" value="Kinesin-like_fam"/>
</dbReference>
<dbReference type="GO" id="GO:0005871">
    <property type="term" value="C:kinesin complex"/>
    <property type="evidence" value="ECO:0007669"/>
    <property type="project" value="TreeGrafter"/>
</dbReference>
<dbReference type="InterPro" id="IPR027417">
    <property type="entry name" value="P-loop_NTPase"/>
</dbReference>
<keyword evidence="2 5" id="KW-0547">Nucleotide-binding</keyword>
<dbReference type="SMART" id="SM00129">
    <property type="entry name" value="KISc"/>
    <property type="match status" value="1"/>
</dbReference>
<dbReference type="GO" id="GO:0008017">
    <property type="term" value="F:microtubule binding"/>
    <property type="evidence" value="ECO:0007669"/>
    <property type="project" value="InterPro"/>
</dbReference>
<dbReference type="InterPro" id="IPR001752">
    <property type="entry name" value="Kinesin_motor_dom"/>
</dbReference>
<sequence>MMMSGSLRTLFKSPLKTPHKTLNRDRLETPSPDAFKDPVLVYCRIRPHDGPTSLKRVDDTTVRLEPPESNVGYDYRFAQVFGSDSTQEELFNVTTQESIKNLLNGKNSLMYTYGVSGSGKTFTVTGTNDNIGLVPRSLDVLFNSLRDLNQLPRCQLKSDGANGYVVVSEVEAEKDRNFLEKNLFIKNRKQQQQTQIEDGEDQIILDVDLSLGHIQDTSAVHVDNPGNGFAVFVSYLEVYNNSIFDLLDSKFNDPIRRTFAVKNLRDDPARGVFVQDMTQIQVKSAAEALMLLTKGQKRRKVAHTALNAVSSRSHSVFSIYVVQVPLGANGQLPRDAPVHSSQLSLVDLAGSQRTNRTNNQGTRLREAANINTSLMKLRQCLEALRDIQANPSRASSNKPPYRDSKITHLFKAYFEGQGSVKMCLCVNPSSNDTTDNSHVLKFGELAQEIQVQRAAVYVAPALPEEVFESTTASSAATTCAAESEPDAALGSIRLEIPVPVLHKFEDAAAVRLRRNPDHEQELLSMNKEVAYLREKLEKAKEHEQELLSMNKEVAYLREKLEKKAKEHEQELLSILKEKLEKNSNEHEQELLSMNKEVAYLREKLEEHEQELLSMNKEVAYLKEKLEKNSKEHEQELLSMNKEVAYLREKLKKT</sequence>
<evidence type="ECO:0000256" key="2">
    <source>
        <dbReference type="ARBA" id="ARBA00022741"/>
    </source>
</evidence>
<organism evidence="6">
    <name type="scientific">Cyprideis torosa</name>
    <dbReference type="NCBI Taxonomy" id="163714"/>
    <lineage>
        <taxon>Eukaryota</taxon>
        <taxon>Metazoa</taxon>
        <taxon>Ecdysozoa</taxon>
        <taxon>Arthropoda</taxon>
        <taxon>Crustacea</taxon>
        <taxon>Oligostraca</taxon>
        <taxon>Ostracoda</taxon>
        <taxon>Podocopa</taxon>
        <taxon>Podocopida</taxon>
        <taxon>Cytherocopina</taxon>
        <taxon>Cytheroidea</taxon>
        <taxon>Cytherideidae</taxon>
        <taxon>Cyprideis</taxon>
    </lineage>
</organism>
<comment type="similarity">
    <text evidence="5">Belongs to the TRAFAC class myosin-kinesin ATPase superfamily. Kinesin family.</text>
</comment>
<name>A0A7R8WD97_9CRUS</name>
<dbReference type="InterPro" id="IPR036961">
    <property type="entry name" value="Kinesin_motor_dom_sf"/>
</dbReference>
<comment type="subcellular location">
    <subcellularLocation>
        <location evidence="1">Cytoplasm</location>
        <location evidence="1">Cytoskeleton</location>
    </subcellularLocation>
</comment>
<dbReference type="PANTHER" id="PTHR24115:SF600">
    <property type="entry name" value="KINESIN-LIKE PROTEIN KIF23"/>
    <property type="match status" value="1"/>
</dbReference>
<evidence type="ECO:0000256" key="1">
    <source>
        <dbReference type="ARBA" id="ARBA00004245"/>
    </source>
</evidence>
<keyword evidence="4" id="KW-0206">Cytoskeleton</keyword>
<dbReference type="GO" id="GO:0016887">
    <property type="term" value="F:ATP hydrolysis activity"/>
    <property type="evidence" value="ECO:0007669"/>
    <property type="project" value="TreeGrafter"/>
</dbReference>
<dbReference type="AlphaFoldDB" id="A0A7R8WD97"/>